<feature type="domain" description="WYL" evidence="1">
    <location>
        <begin position="147"/>
        <end position="221"/>
    </location>
</feature>
<comment type="caution">
    <text evidence="3">The sequence shown here is derived from an EMBL/GenBank/DDBJ whole genome shotgun (WGS) entry which is preliminary data.</text>
</comment>
<dbReference type="EMBL" id="DVOJ01000015">
    <property type="protein sequence ID" value="HIV01764.1"/>
    <property type="molecule type" value="Genomic_DNA"/>
</dbReference>
<reference evidence="3" key="2">
    <citation type="journal article" date="2021" name="PeerJ">
        <title>Extensive microbial diversity within the chicken gut microbiome revealed by metagenomics and culture.</title>
        <authorList>
            <person name="Gilroy R."/>
            <person name="Ravi A."/>
            <person name="Getino M."/>
            <person name="Pursley I."/>
            <person name="Horton D.L."/>
            <person name="Alikhan N.F."/>
            <person name="Baker D."/>
            <person name="Gharbi K."/>
            <person name="Hall N."/>
            <person name="Watson M."/>
            <person name="Adriaenssens E.M."/>
            <person name="Foster-Nyarko E."/>
            <person name="Jarju S."/>
            <person name="Secka A."/>
            <person name="Antonio M."/>
            <person name="Oren A."/>
            <person name="Chaudhuri R.R."/>
            <person name="La Ragione R."/>
            <person name="Hildebrand F."/>
            <person name="Pallen M.J."/>
        </authorList>
    </citation>
    <scope>NUCLEOTIDE SEQUENCE</scope>
    <source>
        <strain evidence="3">CHK186-9395</strain>
    </source>
</reference>
<gene>
    <name evidence="3" type="ORF">IAA62_04350</name>
</gene>
<feature type="domain" description="WCX" evidence="2">
    <location>
        <begin position="256"/>
        <end position="330"/>
    </location>
</feature>
<dbReference type="AlphaFoldDB" id="A0A9D1SYZ6"/>
<dbReference type="InterPro" id="IPR026881">
    <property type="entry name" value="WYL_dom"/>
</dbReference>
<dbReference type="Pfam" id="PF25583">
    <property type="entry name" value="WCX"/>
    <property type="match status" value="1"/>
</dbReference>
<dbReference type="Proteomes" id="UP000886861">
    <property type="component" value="Unassembled WGS sequence"/>
</dbReference>
<dbReference type="PROSITE" id="PS52050">
    <property type="entry name" value="WYL"/>
    <property type="match status" value="1"/>
</dbReference>
<proteinExistence type="predicted"/>
<protein>
    <submittedName>
        <fullName evidence="3">WYL domain-containing protein</fullName>
    </submittedName>
</protein>
<evidence type="ECO:0000259" key="2">
    <source>
        <dbReference type="Pfam" id="PF25583"/>
    </source>
</evidence>
<dbReference type="Pfam" id="PF13280">
    <property type="entry name" value="WYL"/>
    <property type="match status" value="1"/>
</dbReference>
<name>A0A9D1SYZ6_9FIRM</name>
<dbReference type="PANTHER" id="PTHR34580:SF1">
    <property type="entry name" value="PROTEIN PAFC"/>
    <property type="match status" value="1"/>
</dbReference>
<evidence type="ECO:0000259" key="1">
    <source>
        <dbReference type="Pfam" id="PF13280"/>
    </source>
</evidence>
<dbReference type="InterPro" id="IPR051534">
    <property type="entry name" value="CBASS_pafABC_assoc_protein"/>
</dbReference>
<organism evidence="3 4">
    <name type="scientific">Candidatus Caccopulliclostridium gallistercoris</name>
    <dbReference type="NCBI Taxonomy" id="2840719"/>
    <lineage>
        <taxon>Bacteria</taxon>
        <taxon>Bacillati</taxon>
        <taxon>Bacillota</taxon>
        <taxon>Clostridia</taxon>
        <taxon>Candidatus Caccopulliclostridium</taxon>
    </lineage>
</organism>
<dbReference type="PANTHER" id="PTHR34580">
    <property type="match status" value="1"/>
</dbReference>
<evidence type="ECO:0000313" key="4">
    <source>
        <dbReference type="Proteomes" id="UP000886861"/>
    </source>
</evidence>
<evidence type="ECO:0000313" key="3">
    <source>
        <dbReference type="EMBL" id="HIV01764.1"/>
    </source>
</evidence>
<reference evidence="3" key="1">
    <citation type="submission" date="2020-10" db="EMBL/GenBank/DDBJ databases">
        <authorList>
            <person name="Gilroy R."/>
        </authorList>
    </citation>
    <scope>NUCLEOTIDE SEQUENCE</scope>
    <source>
        <strain evidence="3">CHK186-9395</strain>
    </source>
</reference>
<dbReference type="InterPro" id="IPR057727">
    <property type="entry name" value="WCX_dom"/>
</dbReference>
<sequence length="333" mass="39170">MEVNKLASESDKKIVLLYVLDILKDFTDENHLLTYSDIITKLDIIYGVSPNIKSIARNIETLTEYGYKIVKKGKYGCYLASRDFDKSEVMFLVDAIFSSKTIPPQDAKELIQKIIKNCSTFEKRKYKHIYKVEEISRMRNTQLFKNIEMLDEAIEKGKKVSFQYNEYDITKKFQPRMQGHRFIMNPYFLVNNNGKYYLVCNYDKYEDLANYKIECISDLKILDEDIKPLKSLPNQQNFKLDNYINEHIYMTHGNSVDATLKLDSPKVIGDIIDWYGENIKIKKENEEIFVNLKVNELALIYWAMQYGEHVEIVSPQETRGKIKAMLEKVLNKY</sequence>
<accession>A0A9D1SYZ6</accession>